<evidence type="ECO:0000313" key="1">
    <source>
        <dbReference type="EMBL" id="NEK92715.1"/>
    </source>
</evidence>
<dbReference type="Pfam" id="PF12787">
    <property type="entry name" value="EcsC"/>
    <property type="match status" value="1"/>
</dbReference>
<evidence type="ECO:0000313" key="3">
    <source>
        <dbReference type="Proteomes" id="UP000468828"/>
    </source>
</evidence>
<dbReference type="InterPro" id="IPR024787">
    <property type="entry name" value="EcsC"/>
</dbReference>
<dbReference type="Proteomes" id="UP000468828">
    <property type="component" value="Unassembled WGS sequence"/>
</dbReference>
<gene>
    <name evidence="2" type="ORF">G3R41_00800</name>
    <name evidence="1" type="ORF">GCU67_00800</name>
</gene>
<reference evidence="2 4" key="2">
    <citation type="submission" date="2020-02" db="EMBL/GenBank/DDBJ databases">
        <title>The WGS of Modestobacter muralis DSM 100205.</title>
        <authorList>
            <person name="Jiang Z."/>
        </authorList>
    </citation>
    <scope>NUCLEOTIDE SEQUENCE [LARGE SCALE GENOMIC DNA]</scope>
    <source>
        <strain evidence="2 4">DSM 100205</strain>
    </source>
</reference>
<dbReference type="AlphaFoldDB" id="A0A6P0EPD3"/>
<accession>A0A6P0EPD3</accession>
<evidence type="ECO:0000313" key="4">
    <source>
        <dbReference type="Proteomes" id="UP000471152"/>
    </source>
</evidence>
<reference evidence="1 3" key="1">
    <citation type="submission" date="2020-01" db="EMBL/GenBank/DDBJ databases">
        <title>the WGS Modestobacter muralis CPCC 204518.</title>
        <authorList>
            <person name="Jiang Z."/>
        </authorList>
    </citation>
    <scope>NUCLEOTIDE SEQUENCE [LARGE SCALE GENOMIC DNA]</scope>
    <source>
        <strain evidence="1 3">DSM 100205</strain>
    </source>
</reference>
<dbReference type="EMBL" id="JAAGWB010000003">
    <property type="protein sequence ID" value="NEN49482.1"/>
    <property type="molecule type" value="Genomic_DNA"/>
</dbReference>
<organism evidence="1 3">
    <name type="scientific">Modestobacter muralis</name>
    <dbReference type="NCBI Taxonomy" id="1608614"/>
    <lineage>
        <taxon>Bacteria</taxon>
        <taxon>Bacillati</taxon>
        <taxon>Actinomycetota</taxon>
        <taxon>Actinomycetes</taxon>
        <taxon>Geodermatophilales</taxon>
        <taxon>Geodermatophilaceae</taxon>
        <taxon>Modestobacter</taxon>
    </lineage>
</organism>
<dbReference type="Proteomes" id="UP000471152">
    <property type="component" value="Unassembled WGS sequence"/>
</dbReference>
<dbReference type="RefSeq" id="WP_163609089.1">
    <property type="nucleotide sequence ID" value="NZ_JAAGWB010000003.1"/>
</dbReference>
<comment type="caution">
    <text evidence="1">The sequence shown here is derived from an EMBL/GenBank/DDBJ whole genome shotgun (WGS) entry which is preliminary data.</text>
</comment>
<evidence type="ECO:0000313" key="2">
    <source>
        <dbReference type="EMBL" id="NEN49482.1"/>
    </source>
</evidence>
<dbReference type="EMBL" id="JAAGWH010000003">
    <property type="protein sequence ID" value="NEK92715.1"/>
    <property type="molecule type" value="Genomic_DNA"/>
</dbReference>
<name>A0A6P0EPD3_9ACTN</name>
<keyword evidence="3" id="KW-1185">Reference proteome</keyword>
<protein>
    <submittedName>
        <fullName evidence="1">EcsC family protein</fullName>
    </submittedName>
</protein>
<proteinExistence type="predicted"/>
<sequence length="227" mass="23571">MTAAPPRVDEDSSIARAGEKLVEQLLKVGLNGFGPFKSAEESAAEALKGRTPEEAVKALVRNHCAIAGAQGFITNVGGLVTLPIALPANIGAAYLVQTHLAGAIAAVHGHDLDAEAVRSAILLCLVGNAGTEVVKRFGIKVSSKLTITMIERIPIEVIRRINKRVGFMLIAKFGTKRSVVTLAKWVPMVGGFIGGGVDTAATWAVGAYAHRAFQRSDGEPVGGAGAV</sequence>